<reference evidence="3" key="1">
    <citation type="submission" date="2020-10" db="EMBL/GenBank/DDBJ databases">
        <title>Connecting structure to function with the recovery of over 1000 high-quality activated sludge metagenome-assembled genomes encoding full-length rRNA genes using long-read sequencing.</title>
        <authorList>
            <person name="Singleton C.M."/>
            <person name="Petriglieri F."/>
            <person name="Kristensen J.M."/>
            <person name="Kirkegaard R.H."/>
            <person name="Michaelsen T.Y."/>
            <person name="Andersen M.H."/>
            <person name="Karst S.M."/>
            <person name="Dueholm M.S."/>
            <person name="Nielsen P.H."/>
            <person name="Albertsen M."/>
        </authorList>
    </citation>
    <scope>NUCLEOTIDE SEQUENCE</scope>
    <source>
        <strain evidence="3">OdNE_18-Q3-R46-58_BAT3C.305</strain>
    </source>
</reference>
<dbReference type="Proteomes" id="UP000808146">
    <property type="component" value="Unassembled WGS sequence"/>
</dbReference>
<evidence type="ECO:0000313" key="4">
    <source>
        <dbReference type="Proteomes" id="UP000808146"/>
    </source>
</evidence>
<dbReference type="InterPro" id="IPR036513">
    <property type="entry name" value="STAS_dom_sf"/>
</dbReference>
<feature type="compositionally biased region" description="Basic and acidic residues" evidence="1">
    <location>
        <begin position="10"/>
        <end position="19"/>
    </location>
</feature>
<organism evidence="3 4">
    <name type="scientific">Candidatus Dechloromonas phosphorivorans</name>
    <dbReference type="NCBI Taxonomy" id="2899244"/>
    <lineage>
        <taxon>Bacteria</taxon>
        <taxon>Pseudomonadati</taxon>
        <taxon>Pseudomonadota</taxon>
        <taxon>Betaproteobacteria</taxon>
        <taxon>Rhodocyclales</taxon>
        <taxon>Azonexaceae</taxon>
        <taxon>Dechloromonas</taxon>
    </lineage>
</organism>
<dbReference type="Gene3D" id="3.30.750.24">
    <property type="entry name" value="STAS domain"/>
    <property type="match status" value="1"/>
</dbReference>
<protein>
    <recommendedName>
        <fullName evidence="2">STAS domain-containing protein</fullName>
    </recommendedName>
</protein>
<feature type="domain" description="STAS" evidence="2">
    <location>
        <begin position="372"/>
        <end position="432"/>
    </location>
</feature>
<name>A0A9D7QIB8_9RHOO</name>
<dbReference type="InterPro" id="IPR002645">
    <property type="entry name" value="STAS_dom"/>
</dbReference>
<comment type="caution">
    <text evidence="3">The sequence shown here is derived from an EMBL/GenBank/DDBJ whole genome shotgun (WGS) entry which is preliminary data.</text>
</comment>
<gene>
    <name evidence="3" type="ORF">IPN75_06355</name>
</gene>
<evidence type="ECO:0000259" key="2">
    <source>
        <dbReference type="PROSITE" id="PS50801"/>
    </source>
</evidence>
<dbReference type="PROSITE" id="PS50801">
    <property type="entry name" value="STAS"/>
    <property type="match status" value="1"/>
</dbReference>
<feature type="compositionally biased region" description="Polar residues" evidence="1">
    <location>
        <begin position="27"/>
        <end position="37"/>
    </location>
</feature>
<evidence type="ECO:0000256" key="1">
    <source>
        <dbReference type="SAM" id="MobiDB-lite"/>
    </source>
</evidence>
<evidence type="ECO:0000313" key="3">
    <source>
        <dbReference type="EMBL" id="MBK8890029.1"/>
    </source>
</evidence>
<dbReference type="AlphaFoldDB" id="A0A9D7QIB8"/>
<dbReference type="EMBL" id="JADKBR010000005">
    <property type="protein sequence ID" value="MBK8890029.1"/>
    <property type="molecule type" value="Genomic_DNA"/>
</dbReference>
<feature type="region of interest" description="Disordered" evidence="1">
    <location>
        <begin position="1"/>
        <end position="49"/>
    </location>
</feature>
<proteinExistence type="predicted"/>
<sequence>MFSLFKKKTEKMPEREIMRPRPPATPGSPQSTVSGSLKPTVKKASEEIVKVPEPLPDLEFTRKVQSAPAPTPSAAKPGAPKTKVEMELAMSEFDREFTNSSVMAINVDHGSDSIQSDIEQVAVLYANGQDAVIRPLLQSLLGAYPGTEGLRLWQMLFDFLELSGDRLAFEKLTAEFVEACEMSPPAWREVGATPNASSGGLAVESCELQGVLTADDVKMLAPLVDALKTKRPLRVECGRLAGCDDEIAGRLADLLTGARHQGAVIVLDNVEALIPRLRRRLKAGEAANARSWLLLLELLQRHATQEDFEHYAIDFAVTFERSPPSWEVVSLPKLPAGKATSQAKDAHYLSGEIKNSRFDDLISVLNLTDNAVLDFSGVRRMDFASAGQLVNILAPFKAGGKDVIVRSPNHLVAELMAVVGLNKVARIIVPKS</sequence>
<accession>A0A9D7QIB8</accession>
<dbReference type="SUPFAM" id="SSF52091">
    <property type="entry name" value="SpoIIaa-like"/>
    <property type="match status" value="1"/>
</dbReference>